<reference evidence="3 4" key="1">
    <citation type="submission" date="2019-02" db="EMBL/GenBank/DDBJ databases">
        <title>Deep-cultivation of Planctomycetes and their phenomic and genomic characterization uncovers novel biology.</title>
        <authorList>
            <person name="Wiegand S."/>
            <person name="Jogler M."/>
            <person name="Boedeker C."/>
            <person name="Pinto D."/>
            <person name="Vollmers J."/>
            <person name="Rivas-Marin E."/>
            <person name="Kohn T."/>
            <person name="Peeters S.H."/>
            <person name="Heuer A."/>
            <person name="Rast P."/>
            <person name="Oberbeckmann S."/>
            <person name="Bunk B."/>
            <person name="Jeske O."/>
            <person name="Meyerdierks A."/>
            <person name="Storesund J.E."/>
            <person name="Kallscheuer N."/>
            <person name="Luecker S."/>
            <person name="Lage O.M."/>
            <person name="Pohl T."/>
            <person name="Merkel B.J."/>
            <person name="Hornburger P."/>
            <person name="Mueller R.-W."/>
            <person name="Bruemmer F."/>
            <person name="Labrenz M."/>
            <person name="Spormann A.M."/>
            <person name="Op den Camp H."/>
            <person name="Overmann J."/>
            <person name="Amann R."/>
            <person name="Jetten M.S.M."/>
            <person name="Mascher T."/>
            <person name="Medema M.H."/>
            <person name="Devos D.P."/>
            <person name="Kaster A.-K."/>
            <person name="Ovreas L."/>
            <person name="Rohde M."/>
            <person name="Galperin M.Y."/>
            <person name="Jogler C."/>
        </authorList>
    </citation>
    <scope>NUCLEOTIDE SEQUENCE [LARGE SCALE GENOMIC DNA]</scope>
    <source>
        <strain evidence="3 4">Pla133</strain>
    </source>
</reference>
<feature type="domain" description="Cyclic nucleotide-binding" evidence="2">
    <location>
        <begin position="15"/>
        <end position="123"/>
    </location>
</feature>
<dbReference type="Gene3D" id="1.10.40.30">
    <property type="entry name" value="Fumarase/aspartase (C-terminal domain)"/>
    <property type="match status" value="1"/>
</dbReference>
<protein>
    <submittedName>
        <fullName evidence="3">Aspartate ammonia-lyase</fullName>
        <ecNumber evidence="3">4.3.1.1</ecNumber>
    </submittedName>
</protein>
<dbReference type="KEGG" id="pbap:Pla133_34880"/>
<dbReference type="InterPro" id="IPR051546">
    <property type="entry name" value="Aspartate_Ammonia-Lyase"/>
</dbReference>
<dbReference type="InterPro" id="IPR018490">
    <property type="entry name" value="cNMP-bd_dom_sf"/>
</dbReference>
<dbReference type="InterPro" id="IPR022761">
    <property type="entry name" value="Fumarate_lyase_N"/>
</dbReference>
<dbReference type="InterPro" id="IPR008948">
    <property type="entry name" value="L-Aspartase-like"/>
</dbReference>
<dbReference type="Gene3D" id="1.20.200.10">
    <property type="entry name" value="Fumarase/aspartase (Central domain)"/>
    <property type="match status" value="1"/>
</dbReference>
<dbReference type="InterPro" id="IPR020557">
    <property type="entry name" value="Fumarate_lyase_CS"/>
</dbReference>
<keyword evidence="1 3" id="KW-0456">Lyase</keyword>
<dbReference type="AlphaFoldDB" id="A0A518BN32"/>
<gene>
    <name evidence="3" type="primary">aspA</name>
    <name evidence="3" type="ORF">Pla133_34880</name>
</gene>
<dbReference type="PRINTS" id="PR00145">
    <property type="entry name" value="ARGSUCLYASE"/>
</dbReference>
<dbReference type="EMBL" id="CP036287">
    <property type="protein sequence ID" value="QDU68392.1"/>
    <property type="molecule type" value="Genomic_DNA"/>
</dbReference>
<evidence type="ECO:0000256" key="1">
    <source>
        <dbReference type="ARBA" id="ARBA00023239"/>
    </source>
</evidence>
<dbReference type="GO" id="GO:0008797">
    <property type="term" value="F:aspartate ammonia-lyase activity"/>
    <property type="evidence" value="ECO:0007669"/>
    <property type="project" value="UniProtKB-EC"/>
</dbReference>
<dbReference type="CDD" id="cd01357">
    <property type="entry name" value="Aspartase"/>
    <property type="match status" value="1"/>
</dbReference>
<dbReference type="PANTHER" id="PTHR42696:SF2">
    <property type="entry name" value="ASPARTATE AMMONIA-LYASE"/>
    <property type="match status" value="1"/>
</dbReference>
<dbReference type="CDD" id="cd00038">
    <property type="entry name" value="CAP_ED"/>
    <property type="match status" value="1"/>
</dbReference>
<dbReference type="FunFam" id="1.20.200.10:FF:000001">
    <property type="entry name" value="Fumarate hydratase, mitochondrial"/>
    <property type="match status" value="1"/>
</dbReference>
<dbReference type="GO" id="GO:0006531">
    <property type="term" value="P:aspartate metabolic process"/>
    <property type="evidence" value="ECO:0007669"/>
    <property type="project" value="TreeGrafter"/>
</dbReference>
<keyword evidence="4" id="KW-1185">Reference proteome</keyword>
<dbReference type="Gene3D" id="1.10.275.10">
    <property type="entry name" value="Fumarase/aspartase (N-terminal domain)"/>
    <property type="match status" value="1"/>
</dbReference>
<dbReference type="SUPFAM" id="SSF48557">
    <property type="entry name" value="L-aspartase-like"/>
    <property type="match status" value="1"/>
</dbReference>
<dbReference type="RefSeq" id="WP_145067356.1">
    <property type="nucleotide sequence ID" value="NZ_CP036287.1"/>
</dbReference>
<dbReference type="GO" id="GO:0005829">
    <property type="term" value="C:cytosol"/>
    <property type="evidence" value="ECO:0007669"/>
    <property type="project" value="TreeGrafter"/>
</dbReference>
<dbReference type="SMART" id="SM00100">
    <property type="entry name" value="cNMP"/>
    <property type="match status" value="1"/>
</dbReference>
<dbReference type="FunFam" id="1.10.275.10:FF:000001">
    <property type="entry name" value="Fumarate hydratase, mitochondrial"/>
    <property type="match status" value="1"/>
</dbReference>
<evidence type="ECO:0000259" key="2">
    <source>
        <dbReference type="PROSITE" id="PS50042"/>
    </source>
</evidence>
<dbReference type="PROSITE" id="PS50042">
    <property type="entry name" value="CNMP_BINDING_3"/>
    <property type="match status" value="1"/>
</dbReference>
<evidence type="ECO:0000313" key="3">
    <source>
        <dbReference type="EMBL" id="QDU68392.1"/>
    </source>
</evidence>
<dbReference type="EC" id="4.3.1.1" evidence="3"/>
<dbReference type="PRINTS" id="PR00149">
    <property type="entry name" value="FUMRATELYASE"/>
</dbReference>
<dbReference type="Pfam" id="PF00027">
    <property type="entry name" value="cNMP_binding"/>
    <property type="match status" value="1"/>
</dbReference>
<dbReference type="InterPro" id="IPR018951">
    <property type="entry name" value="Fumarase_C_C"/>
</dbReference>
<dbReference type="InterPro" id="IPR024083">
    <property type="entry name" value="Fumarase/histidase_N"/>
</dbReference>
<accession>A0A518BN32</accession>
<organism evidence="3 4">
    <name type="scientific">Engelhardtia mirabilis</name>
    <dbReference type="NCBI Taxonomy" id="2528011"/>
    <lineage>
        <taxon>Bacteria</taxon>
        <taxon>Pseudomonadati</taxon>
        <taxon>Planctomycetota</taxon>
        <taxon>Planctomycetia</taxon>
        <taxon>Planctomycetia incertae sedis</taxon>
        <taxon>Engelhardtia</taxon>
    </lineage>
</organism>
<dbReference type="PANTHER" id="PTHR42696">
    <property type="entry name" value="ASPARTATE AMMONIA-LYASE"/>
    <property type="match status" value="1"/>
</dbReference>
<dbReference type="Pfam" id="PF10415">
    <property type="entry name" value="FumaraseC_C"/>
    <property type="match status" value="1"/>
</dbReference>
<proteinExistence type="predicted"/>
<name>A0A518BN32_9BACT</name>
<dbReference type="InterPro" id="IPR000362">
    <property type="entry name" value="Fumarate_lyase_fam"/>
</dbReference>
<dbReference type="InterPro" id="IPR014710">
    <property type="entry name" value="RmlC-like_jellyroll"/>
</dbReference>
<dbReference type="Pfam" id="PF00206">
    <property type="entry name" value="Lyase_1"/>
    <property type="match status" value="1"/>
</dbReference>
<sequence length="623" mass="66826">MNRPIDAAFVGGIELFEELPEPLRADLAAVAERRSYVRGEVVFEEGDARVEFLRIVSGRVDVTARRFDGAEDHLVSYGPAETLGEGVLLEGSMHSSTGRAGVDTVVVAFPRAELVRILRENSEGRAIVLGAAVKILTRRLDQTATVDQAEVRQFTTGKHRAESDSLGPMEVPFDAYWGAQTQRALDNFQISSQRLFDFPTLVRALAAVKQAAARANRDCGALDPVVAEAIDGACEELRSGKLLRQFPLDVVQGGAGTSTNMNVNEVIANRALISMGYSKGEYEHCDPNDHVNCSQSTNDVYPTAIKLAVADSNQGLVEALELLVASLRHKAVEFARVTKIGRTQLQDAVPMTLGQEFGAWAHSVEREVGALRAVREHLCVINLGGTAIGTGLNAPKGYAARAVGHLRELTELPLSLAEDLIEATQDTQGLVLYSGGLKSLAIKLSKICNDLRLLSSGPRAGLAEIELPAVQPGSSIMPGKVNPVIPEVVNQVCFRVIGADMTVTMAAEAGQLQLNVMEPVMALAVLESQSMLEKAVRTLALRCVDGIVADVARCRDYVERSIGVVTALVPRLGYDLCAELAKEAKRSGRGIVELVRERQLLDGAELEALLAPDGMTGPSANGR</sequence>
<dbReference type="Gene3D" id="2.60.120.10">
    <property type="entry name" value="Jelly Rolls"/>
    <property type="match status" value="1"/>
</dbReference>
<dbReference type="GO" id="GO:0006099">
    <property type="term" value="P:tricarboxylic acid cycle"/>
    <property type="evidence" value="ECO:0007669"/>
    <property type="project" value="InterPro"/>
</dbReference>
<dbReference type="PROSITE" id="PS00163">
    <property type="entry name" value="FUMARATE_LYASES"/>
    <property type="match status" value="1"/>
</dbReference>
<dbReference type="Proteomes" id="UP000316921">
    <property type="component" value="Chromosome"/>
</dbReference>
<evidence type="ECO:0000313" key="4">
    <source>
        <dbReference type="Proteomes" id="UP000316921"/>
    </source>
</evidence>
<dbReference type="NCBIfam" id="NF008909">
    <property type="entry name" value="PRK12273.1"/>
    <property type="match status" value="1"/>
</dbReference>
<dbReference type="InterPro" id="IPR000595">
    <property type="entry name" value="cNMP-bd_dom"/>
</dbReference>
<dbReference type="SUPFAM" id="SSF51206">
    <property type="entry name" value="cAMP-binding domain-like"/>
    <property type="match status" value="1"/>
</dbReference>